<evidence type="ECO:0000313" key="2">
    <source>
        <dbReference type="Proteomes" id="UP000741282"/>
    </source>
</evidence>
<proteinExistence type="predicted"/>
<organism evidence="1 2">
    <name type="scientific">Candidatus Dojkabacteria bacterium</name>
    <dbReference type="NCBI Taxonomy" id="2099670"/>
    <lineage>
        <taxon>Bacteria</taxon>
        <taxon>Candidatus Dojkabacteria</taxon>
    </lineage>
</organism>
<sequence>MAISPLVDKNAYLGIHISRNRITANLAYSHYGAGRNYILTDTVRYDEERDDISDQQFWDEYFNTLEESFNWEIVQRTGNTYSLVNSVPFSDEGKGVSGVNFALNYTLPKKIKLLSILHTYLPTAKLTTTDAKFYLKILPPIMSKLEYDELLYLDADPEKFDLYRLDLTRDKLGAVTPKLLQTKIHWDSKDHLIESINDKRLKAFASVDVENSQVVNMWANFLIRPTEKTEDPVLHDLLRSFLTVQSMTMFNNKKDVFAQFGQVGRRSLFVITGRLASLMPGRALVLGLLDGLQMRGSFDLLVDKDHRVELFGDEYSRGINAQDYIVPRSVLASSASKVFVIEVPGRKGEKRVAFTGEILSKGKKRDVFALSPELVRMKLADNSEEISENIVLTGKFVKQAYVEGLSEEINVISDLEKLPIDSVFMDVRYKPVVYGPDFRANISKLKQWMGE</sequence>
<accession>A0A955I1B5</accession>
<dbReference type="AlphaFoldDB" id="A0A955I1B5"/>
<name>A0A955I1B5_9BACT</name>
<comment type="caution">
    <text evidence="1">The sequence shown here is derived from an EMBL/GenBank/DDBJ whole genome shotgun (WGS) entry which is preliminary data.</text>
</comment>
<reference evidence="1" key="1">
    <citation type="submission" date="2020-04" db="EMBL/GenBank/DDBJ databases">
        <authorList>
            <person name="Zhang T."/>
        </authorList>
    </citation>
    <scope>NUCLEOTIDE SEQUENCE</scope>
    <source>
        <strain evidence="1">HKST-UBA17</strain>
    </source>
</reference>
<dbReference type="Proteomes" id="UP000741282">
    <property type="component" value="Unassembled WGS sequence"/>
</dbReference>
<protein>
    <submittedName>
        <fullName evidence="1">Uncharacterized protein</fullName>
    </submittedName>
</protein>
<gene>
    <name evidence="1" type="ORF">KC685_01790</name>
</gene>
<evidence type="ECO:0000313" key="1">
    <source>
        <dbReference type="EMBL" id="MCA9376631.1"/>
    </source>
</evidence>
<dbReference type="EMBL" id="JAGQLN010000005">
    <property type="protein sequence ID" value="MCA9376631.1"/>
    <property type="molecule type" value="Genomic_DNA"/>
</dbReference>
<reference evidence="1" key="2">
    <citation type="journal article" date="2021" name="Microbiome">
        <title>Successional dynamics and alternative stable states in a saline activated sludge microbial community over 9 years.</title>
        <authorList>
            <person name="Wang Y."/>
            <person name="Ye J."/>
            <person name="Ju F."/>
            <person name="Liu L."/>
            <person name="Boyd J.A."/>
            <person name="Deng Y."/>
            <person name="Parks D.H."/>
            <person name="Jiang X."/>
            <person name="Yin X."/>
            <person name="Woodcroft B.J."/>
            <person name="Tyson G.W."/>
            <person name="Hugenholtz P."/>
            <person name="Polz M.F."/>
            <person name="Zhang T."/>
        </authorList>
    </citation>
    <scope>NUCLEOTIDE SEQUENCE</scope>
    <source>
        <strain evidence="1">HKST-UBA17</strain>
    </source>
</reference>